<evidence type="ECO:0000313" key="2">
    <source>
        <dbReference type="EMBL" id="EJK69073.1"/>
    </source>
</evidence>
<keyword evidence="3" id="KW-1185">Reference proteome</keyword>
<dbReference type="AlphaFoldDB" id="K0SRW9"/>
<accession>K0SRW9</accession>
<feature type="non-terminal residue" evidence="2">
    <location>
        <position position="74"/>
    </location>
</feature>
<comment type="caution">
    <text evidence="2">The sequence shown here is derived from an EMBL/GenBank/DDBJ whole genome shotgun (WGS) entry which is preliminary data.</text>
</comment>
<dbReference type="Proteomes" id="UP000266841">
    <property type="component" value="Unassembled WGS sequence"/>
</dbReference>
<gene>
    <name evidence="2" type="ORF">THAOC_09708</name>
</gene>
<protein>
    <submittedName>
        <fullName evidence="2">Uncharacterized protein</fullName>
    </submittedName>
</protein>
<feature type="compositionally biased region" description="Low complexity" evidence="1">
    <location>
        <begin position="52"/>
        <end position="66"/>
    </location>
</feature>
<sequence>MAQKQDEKKAPEDGGPAKRAGSAPPANKGTASPPSLAGFADPKPVATRNPLGSSGWTSSFGSRSSSPVRARPGP</sequence>
<dbReference type="EMBL" id="AGNL01010474">
    <property type="protein sequence ID" value="EJK69073.1"/>
    <property type="molecule type" value="Genomic_DNA"/>
</dbReference>
<feature type="region of interest" description="Disordered" evidence="1">
    <location>
        <begin position="1"/>
        <end position="74"/>
    </location>
</feature>
<proteinExistence type="predicted"/>
<name>K0SRW9_THAOC</name>
<organism evidence="2 3">
    <name type="scientific">Thalassiosira oceanica</name>
    <name type="common">Marine diatom</name>
    <dbReference type="NCBI Taxonomy" id="159749"/>
    <lineage>
        <taxon>Eukaryota</taxon>
        <taxon>Sar</taxon>
        <taxon>Stramenopiles</taxon>
        <taxon>Ochrophyta</taxon>
        <taxon>Bacillariophyta</taxon>
        <taxon>Coscinodiscophyceae</taxon>
        <taxon>Thalassiosirophycidae</taxon>
        <taxon>Thalassiosirales</taxon>
        <taxon>Thalassiosiraceae</taxon>
        <taxon>Thalassiosira</taxon>
    </lineage>
</organism>
<evidence type="ECO:0000256" key="1">
    <source>
        <dbReference type="SAM" id="MobiDB-lite"/>
    </source>
</evidence>
<reference evidence="2 3" key="1">
    <citation type="journal article" date="2012" name="Genome Biol.">
        <title>Genome and low-iron response of an oceanic diatom adapted to chronic iron limitation.</title>
        <authorList>
            <person name="Lommer M."/>
            <person name="Specht M."/>
            <person name="Roy A.S."/>
            <person name="Kraemer L."/>
            <person name="Andreson R."/>
            <person name="Gutowska M.A."/>
            <person name="Wolf J."/>
            <person name="Bergner S.V."/>
            <person name="Schilhabel M.B."/>
            <person name="Klostermeier U.C."/>
            <person name="Beiko R.G."/>
            <person name="Rosenstiel P."/>
            <person name="Hippler M."/>
            <person name="Laroche J."/>
        </authorList>
    </citation>
    <scope>NUCLEOTIDE SEQUENCE [LARGE SCALE GENOMIC DNA]</scope>
    <source>
        <strain evidence="2 3">CCMP1005</strain>
    </source>
</reference>
<feature type="compositionally biased region" description="Basic and acidic residues" evidence="1">
    <location>
        <begin position="1"/>
        <end position="16"/>
    </location>
</feature>
<evidence type="ECO:0000313" key="3">
    <source>
        <dbReference type="Proteomes" id="UP000266841"/>
    </source>
</evidence>